<evidence type="ECO:0000313" key="2">
    <source>
        <dbReference type="Proteomes" id="UP001151760"/>
    </source>
</evidence>
<reference evidence="1" key="2">
    <citation type="submission" date="2022-01" db="EMBL/GenBank/DDBJ databases">
        <authorList>
            <person name="Yamashiro T."/>
            <person name="Shiraishi A."/>
            <person name="Satake H."/>
            <person name="Nakayama K."/>
        </authorList>
    </citation>
    <scope>NUCLEOTIDE SEQUENCE</scope>
</reference>
<dbReference type="PANTHER" id="PTHR33067:SF9">
    <property type="entry name" value="RNA-DIRECTED DNA POLYMERASE"/>
    <property type="match status" value="1"/>
</dbReference>
<dbReference type="Gene3D" id="2.40.70.10">
    <property type="entry name" value="Acid Proteases"/>
    <property type="match status" value="1"/>
</dbReference>
<name>A0ABQ5BHD9_9ASTR</name>
<organism evidence="1 2">
    <name type="scientific">Tanacetum coccineum</name>
    <dbReference type="NCBI Taxonomy" id="301880"/>
    <lineage>
        <taxon>Eukaryota</taxon>
        <taxon>Viridiplantae</taxon>
        <taxon>Streptophyta</taxon>
        <taxon>Embryophyta</taxon>
        <taxon>Tracheophyta</taxon>
        <taxon>Spermatophyta</taxon>
        <taxon>Magnoliopsida</taxon>
        <taxon>eudicotyledons</taxon>
        <taxon>Gunneridae</taxon>
        <taxon>Pentapetalae</taxon>
        <taxon>asterids</taxon>
        <taxon>campanulids</taxon>
        <taxon>Asterales</taxon>
        <taxon>Asteraceae</taxon>
        <taxon>Asteroideae</taxon>
        <taxon>Anthemideae</taxon>
        <taxon>Anthemidinae</taxon>
        <taxon>Tanacetum</taxon>
    </lineage>
</organism>
<protein>
    <submittedName>
        <fullName evidence="1">Retrotransposon protein, putative, ty3-gypsy subclass</fullName>
    </submittedName>
</protein>
<dbReference type="Proteomes" id="UP001151760">
    <property type="component" value="Unassembled WGS sequence"/>
</dbReference>
<proteinExistence type="predicted"/>
<reference evidence="1" key="1">
    <citation type="journal article" date="2022" name="Int. J. Mol. Sci.">
        <title>Draft Genome of Tanacetum Coccineum: Genomic Comparison of Closely Related Tanacetum-Family Plants.</title>
        <authorList>
            <person name="Yamashiro T."/>
            <person name="Shiraishi A."/>
            <person name="Nakayama K."/>
            <person name="Satake H."/>
        </authorList>
    </citation>
    <scope>NUCLEOTIDE SEQUENCE</scope>
</reference>
<sequence>MKDPGLFTLPCRLGNSKPFDTLKDLGSCVNLIPLHLFKKLKIGLLEETDHVFGLANGAKSYPIRIVKNVEVHIRELKLLEDFYVIDIEKDPATPLLIGRGFLATASAVIDCNEEAPYWTTIGKRESYTPRPSTDGIGSRPTYYAKKDFMDYHFLGEWKISRDSELNPFKDVLVFRKMVIFDKEKQKSS</sequence>
<dbReference type="InterPro" id="IPR021109">
    <property type="entry name" value="Peptidase_aspartic_dom_sf"/>
</dbReference>
<comment type="caution">
    <text evidence="1">The sequence shown here is derived from an EMBL/GenBank/DDBJ whole genome shotgun (WGS) entry which is preliminary data.</text>
</comment>
<keyword evidence="2" id="KW-1185">Reference proteome</keyword>
<dbReference type="EMBL" id="BQNB010013135">
    <property type="protein sequence ID" value="GJT12279.1"/>
    <property type="molecule type" value="Genomic_DNA"/>
</dbReference>
<accession>A0ABQ5BHD9</accession>
<dbReference type="CDD" id="cd00303">
    <property type="entry name" value="retropepsin_like"/>
    <property type="match status" value="1"/>
</dbReference>
<dbReference type="PANTHER" id="PTHR33067">
    <property type="entry name" value="RNA-DIRECTED DNA POLYMERASE-RELATED"/>
    <property type="match status" value="1"/>
</dbReference>
<evidence type="ECO:0000313" key="1">
    <source>
        <dbReference type="EMBL" id="GJT12279.1"/>
    </source>
</evidence>
<gene>
    <name evidence="1" type="ORF">Tco_0859321</name>
</gene>